<gene>
    <name evidence="1" type="ORF">KOW79_016399</name>
</gene>
<evidence type="ECO:0000313" key="2">
    <source>
        <dbReference type="Proteomes" id="UP000824219"/>
    </source>
</evidence>
<accession>A0A9D3NBW8</accession>
<proteinExistence type="predicted"/>
<name>A0A9D3NBW8_9TELE</name>
<organism evidence="1 2">
    <name type="scientific">Hemibagrus wyckioides</name>
    <dbReference type="NCBI Taxonomy" id="337641"/>
    <lineage>
        <taxon>Eukaryota</taxon>
        <taxon>Metazoa</taxon>
        <taxon>Chordata</taxon>
        <taxon>Craniata</taxon>
        <taxon>Vertebrata</taxon>
        <taxon>Euteleostomi</taxon>
        <taxon>Actinopterygii</taxon>
        <taxon>Neopterygii</taxon>
        <taxon>Teleostei</taxon>
        <taxon>Ostariophysi</taxon>
        <taxon>Siluriformes</taxon>
        <taxon>Bagridae</taxon>
        <taxon>Hemibagrus</taxon>
    </lineage>
</organism>
<protein>
    <submittedName>
        <fullName evidence="1">Uncharacterized protein</fullName>
    </submittedName>
</protein>
<dbReference type="EMBL" id="JAHKSW010000019">
    <property type="protein sequence ID" value="KAG7320546.1"/>
    <property type="molecule type" value="Genomic_DNA"/>
</dbReference>
<evidence type="ECO:0000313" key="1">
    <source>
        <dbReference type="EMBL" id="KAG7320546.1"/>
    </source>
</evidence>
<dbReference type="AlphaFoldDB" id="A0A9D3NBW8"/>
<dbReference type="Proteomes" id="UP000824219">
    <property type="component" value="Linkage Group LG19"/>
</dbReference>
<keyword evidence="2" id="KW-1185">Reference proteome</keyword>
<reference evidence="1 2" key="1">
    <citation type="submission" date="2021-06" db="EMBL/GenBank/DDBJ databases">
        <title>Chromosome-level genome assembly of the red-tail catfish (Hemibagrus wyckioides).</title>
        <authorList>
            <person name="Shao F."/>
        </authorList>
    </citation>
    <scope>NUCLEOTIDE SEQUENCE [LARGE SCALE GENOMIC DNA]</scope>
    <source>
        <strain evidence="1">EC202008001</strain>
        <tissue evidence="1">Blood</tissue>
    </source>
</reference>
<sequence length="90" mass="10283">MIHRHKDINVWLGFQLEIKQTFDFHSPPTSLRSSTCAASTPQHRAARFVFVNFKSSSAAKVSLLNRPVAFKRPREADSEIAEIREIVFNV</sequence>
<comment type="caution">
    <text evidence="1">The sequence shown here is derived from an EMBL/GenBank/DDBJ whole genome shotgun (WGS) entry which is preliminary data.</text>
</comment>